<dbReference type="GO" id="GO:0001671">
    <property type="term" value="F:ATPase activator activity"/>
    <property type="evidence" value="ECO:0007669"/>
    <property type="project" value="TreeGrafter"/>
</dbReference>
<dbReference type="Gene3D" id="2.60.40.1660">
    <property type="entry name" value="Na, k-atpase alpha subunit"/>
    <property type="match status" value="1"/>
</dbReference>
<keyword evidence="5 8" id="KW-1133">Transmembrane helix</keyword>
<accession>A0AAV6UN01</accession>
<name>A0AAV6UN01_9ARAC</name>
<organism evidence="9 10">
    <name type="scientific">Oedothorax gibbosus</name>
    <dbReference type="NCBI Taxonomy" id="931172"/>
    <lineage>
        <taxon>Eukaryota</taxon>
        <taxon>Metazoa</taxon>
        <taxon>Ecdysozoa</taxon>
        <taxon>Arthropoda</taxon>
        <taxon>Chelicerata</taxon>
        <taxon>Arachnida</taxon>
        <taxon>Araneae</taxon>
        <taxon>Araneomorphae</taxon>
        <taxon>Entelegynae</taxon>
        <taxon>Araneoidea</taxon>
        <taxon>Linyphiidae</taxon>
        <taxon>Erigoninae</taxon>
        <taxon>Oedothorax</taxon>
    </lineage>
</organism>
<evidence type="ECO:0000256" key="7">
    <source>
        <dbReference type="SAM" id="MobiDB-lite"/>
    </source>
</evidence>
<evidence type="ECO:0008006" key="11">
    <source>
        <dbReference type="Google" id="ProtNLM"/>
    </source>
</evidence>
<dbReference type="Pfam" id="PF00287">
    <property type="entry name" value="Na_K-ATPase"/>
    <property type="match status" value="1"/>
</dbReference>
<feature type="transmembrane region" description="Helical" evidence="8">
    <location>
        <begin position="82"/>
        <end position="104"/>
    </location>
</feature>
<feature type="region of interest" description="Disordered" evidence="7">
    <location>
        <begin position="1"/>
        <end position="67"/>
    </location>
</feature>
<dbReference type="PANTHER" id="PTHR11523">
    <property type="entry name" value="SODIUM/POTASSIUM-DEPENDENT ATPASE BETA SUBUNIT"/>
    <property type="match status" value="1"/>
</dbReference>
<evidence type="ECO:0000256" key="2">
    <source>
        <dbReference type="ARBA" id="ARBA00005876"/>
    </source>
</evidence>
<dbReference type="PANTHER" id="PTHR11523:SF28">
    <property type="entry name" value="NA_K-ATPASE BETA SUBUNIT ISOFORM 4-RELATED"/>
    <property type="match status" value="1"/>
</dbReference>
<keyword evidence="10" id="KW-1185">Reference proteome</keyword>
<dbReference type="Proteomes" id="UP000827092">
    <property type="component" value="Unassembled WGS sequence"/>
</dbReference>
<feature type="compositionally biased region" description="Basic and acidic residues" evidence="7">
    <location>
        <begin position="1"/>
        <end position="34"/>
    </location>
</feature>
<protein>
    <recommendedName>
        <fullName evidence="11">Sodium/potassium-transporting ATPase subunit beta</fullName>
    </recommendedName>
</protein>
<evidence type="ECO:0000256" key="1">
    <source>
        <dbReference type="ARBA" id="ARBA00004606"/>
    </source>
</evidence>
<comment type="similarity">
    <text evidence="2">Belongs to the X(+)/potassium ATPases subunit beta family.</text>
</comment>
<dbReference type="GO" id="GO:1990573">
    <property type="term" value="P:potassium ion import across plasma membrane"/>
    <property type="evidence" value="ECO:0007669"/>
    <property type="project" value="TreeGrafter"/>
</dbReference>
<keyword evidence="4" id="KW-0735">Signal-anchor</keyword>
<proteinExistence type="inferred from homology"/>
<dbReference type="AlphaFoldDB" id="A0AAV6UN01"/>
<comment type="subcellular location">
    <subcellularLocation>
        <location evidence="1">Membrane</location>
        <topology evidence="1">Single-pass type II membrane protein</topology>
    </subcellularLocation>
</comment>
<dbReference type="GO" id="GO:0030007">
    <property type="term" value="P:intracellular potassium ion homeostasis"/>
    <property type="evidence" value="ECO:0007669"/>
    <property type="project" value="TreeGrafter"/>
</dbReference>
<dbReference type="GO" id="GO:0036376">
    <property type="term" value="P:sodium ion export across plasma membrane"/>
    <property type="evidence" value="ECO:0007669"/>
    <property type="project" value="TreeGrafter"/>
</dbReference>
<evidence type="ECO:0000256" key="8">
    <source>
        <dbReference type="SAM" id="Phobius"/>
    </source>
</evidence>
<dbReference type="GO" id="GO:0005890">
    <property type="term" value="C:sodium:potassium-exchanging ATPase complex"/>
    <property type="evidence" value="ECO:0007669"/>
    <property type="project" value="InterPro"/>
</dbReference>
<keyword evidence="6 8" id="KW-0472">Membrane</keyword>
<gene>
    <name evidence="9" type="ORF">JTE90_024523</name>
</gene>
<evidence type="ECO:0000313" key="10">
    <source>
        <dbReference type="Proteomes" id="UP000827092"/>
    </source>
</evidence>
<sequence length="334" mass="37736">MSKDIEKGQNNDYTNKDDPKKDVADDSDLKKDPPADEEPAEDAPLKGKEAGMENDSGAATSEKTKEGAKGLGEWLSKSRVKWWIAILVAIVLVTVVLVGTLLAVEVDDYDVPDHSIRLVKLWPTPNKPRNIINFVHGSLPVEGRVWPELTRELDQLLIRYAPSVNRSKKVQECYGHTPPEANHVCKFDIRPLMRECSKSMNYGYDEGKPCIFLEFNNITDWIPEPYTSRELETYVEVSDRTAVNNMVYLDCQGDSIVDQENIGRIQYTPDRGFPTKFFPYKKQREYMSPIVGIRFTKPAIGVAISVTCKLWAKNVNHTDEAIPSGQISFNLLVD</sequence>
<reference evidence="9 10" key="1">
    <citation type="journal article" date="2022" name="Nat. Ecol. Evol.">
        <title>A masculinizing supergene underlies an exaggerated male reproductive morph in a spider.</title>
        <authorList>
            <person name="Hendrickx F."/>
            <person name="De Corte Z."/>
            <person name="Sonet G."/>
            <person name="Van Belleghem S.M."/>
            <person name="Kostlbacher S."/>
            <person name="Vangestel C."/>
        </authorList>
    </citation>
    <scope>NUCLEOTIDE SEQUENCE [LARGE SCALE GENOMIC DNA]</scope>
    <source>
        <strain evidence="9">W744_W776</strain>
    </source>
</reference>
<evidence type="ECO:0000256" key="3">
    <source>
        <dbReference type="ARBA" id="ARBA00022692"/>
    </source>
</evidence>
<comment type="caution">
    <text evidence="9">The sequence shown here is derived from an EMBL/GenBank/DDBJ whole genome shotgun (WGS) entry which is preliminary data.</text>
</comment>
<dbReference type="InterPro" id="IPR000402">
    <property type="entry name" value="Na/K_ATPase_sub_beta"/>
</dbReference>
<dbReference type="InterPro" id="IPR038702">
    <property type="entry name" value="Na/K_ATPase_sub_beta_sf"/>
</dbReference>
<evidence type="ECO:0000256" key="6">
    <source>
        <dbReference type="ARBA" id="ARBA00023136"/>
    </source>
</evidence>
<dbReference type="EMBL" id="JAFNEN010000350">
    <property type="protein sequence ID" value="KAG8184988.1"/>
    <property type="molecule type" value="Genomic_DNA"/>
</dbReference>
<evidence type="ECO:0000256" key="4">
    <source>
        <dbReference type="ARBA" id="ARBA00022968"/>
    </source>
</evidence>
<evidence type="ECO:0000256" key="5">
    <source>
        <dbReference type="ARBA" id="ARBA00022989"/>
    </source>
</evidence>
<evidence type="ECO:0000313" key="9">
    <source>
        <dbReference type="EMBL" id="KAG8184988.1"/>
    </source>
</evidence>
<dbReference type="GO" id="GO:0006883">
    <property type="term" value="P:intracellular sodium ion homeostasis"/>
    <property type="evidence" value="ECO:0007669"/>
    <property type="project" value="TreeGrafter"/>
</dbReference>
<keyword evidence="3 8" id="KW-0812">Transmembrane</keyword>